<sequence length="39" mass="4438">MTHKLVYLKGYLKAAGVRALGYQDNLEHNPDRTVDYTDA</sequence>
<gene>
    <name evidence="1" type="ORF">FCALED_LOCUS6652</name>
</gene>
<name>A0A9N9BBH2_9GLOM</name>
<dbReference type="Proteomes" id="UP000789570">
    <property type="component" value="Unassembled WGS sequence"/>
</dbReference>
<evidence type="ECO:0000313" key="2">
    <source>
        <dbReference type="Proteomes" id="UP000789570"/>
    </source>
</evidence>
<accession>A0A9N9BBH2</accession>
<evidence type="ECO:0000313" key="1">
    <source>
        <dbReference type="EMBL" id="CAG8562065.1"/>
    </source>
</evidence>
<organism evidence="1 2">
    <name type="scientific">Funneliformis caledonium</name>
    <dbReference type="NCBI Taxonomy" id="1117310"/>
    <lineage>
        <taxon>Eukaryota</taxon>
        <taxon>Fungi</taxon>
        <taxon>Fungi incertae sedis</taxon>
        <taxon>Mucoromycota</taxon>
        <taxon>Glomeromycotina</taxon>
        <taxon>Glomeromycetes</taxon>
        <taxon>Glomerales</taxon>
        <taxon>Glomeraceae</taxon>
        <taxon>Funneliformis</taxon>
    </lineage>
</organism>
<proteinExistence type="predicted"/>
<reference evidence="1" key="1">
    <citation type="submission" date="2021-06" db="EMBL/GenBank/DDBJ databases">
        <authorList>
            <person name="Kallberg Y."/>
            <person name="Tangrot J."/>
            <person name="Rosling A."/>
        </authorList>
    </citation>
    <scope>NUCLEOTIDE SEQUENCE</scope>
    <source>
        <strain evidence="1">UK204</strain>
    </source>
</reference>
<protein>
    <submittedName>
        <fullName evidence="1">2672_t:CDS:1</fullName>
    </submittedName>
</protein>
<keyword evidence="2" id="KW-1185">Reference proteome</keyword>
<dbReference type="AlphaFoldDB" id="A0A9N9BBH2"/>
<dbReference type="EMBL" id="CAJVPQ010001625">
    <property type="protein sequence ID" value="CAG8562065.1"/>
    <property type="molecule type" value="Genomic_DNA"/>
</dbReference>
<comment type="caution">
    <text evidence="1">The sequence shown here is derived from an EMBL/GenBank/DDBJ whole genome shotgun (WGS) entry which is preliminary data.</text>
</comment>